<dbReference type="NCBIfam" id="NF033678">
    <property type="entry name" value="C69_fam_dipept"/>
    <property type="match status" value="1"/>
</dbReference>
<keyword evidence="6" id="KW-0224">Dipeptidase</keyword>
<dbReference type="AlphaFoldDB" id="A0A447Z6T7"/>
<dbReference type="EC" id="3.4.13.19" evidence="3"/>
<keyword evidence="8" id="KW-0732">Signal</keyword>
<dbReference type="GO" id="GO:0006508">
    <property type="term" value="P:proteolysis"/>
    <property type="evidence" value="ECO:0007669"/>
    <property type="project" value="UniProtKB-KW"/>
</dbReference>
<proteinExistence type="inferred from homology"/>
<feature type="compositionally biased region" description="Polar residues" evidence="7">
    <location>
        <begin position="643"/>
        <end position="654"/>
    </location>
</feature>
<dbReference type="GO" id="GO:0070004">
    <property type="term" value="F:cysteine-type exopeptidase activity"/>
    <property type="evidence" value="ECO:0007669"/>
    <property type="project" value="InterPro"/>
</dbReference>
<evidence type="ECO:0000256" key="5">
    <source>
        <dbReference type="ARBA" id="ARBA00022801"/>
    </source>
</evidence>
<evidence type="ECO:0000256" key="3">
    <source>
        <dbReference type="ARBA" id="ARBA00013110"/>
    </source>
</evidence>
<dbReference type="EMBL" id="LR134266">
    <property type="protein sequence ID" value="VED67996.1"/>
    <property type="molecule type" value="Genomic_DNA"/>
</dbReference>
<evidence type="ECO:0000313" key="9">
    <source>
        <dbReference type="EMBL" id="VED67996.1"/>
    </source>
</evidence>
<name>A0A447Z6T7_9STRE</name>
<evidence type="ECO:0000256" key="8">
    <source>
        <dbReference type="SAM" id="SignalP"/>
    </source>
</evidence>
<feature type="region of interest" description="Disordered" evidence="7">
    <location>
        <begin position="508"/>
        <end position="654"/>
    </location>
</feature>
<gene>
    <name evidence="9" type="primary">abpB</name>
    <name evidence="9" type="ORF">NCTC3166_01833</name>
</gene>
<comment type="similarity">
    <text evidence="2">Belongs to the peptidase C69 family.</text>
</comment>
<comment type="catalytic activity">
    <reaction evidence="1">
        <text>an L-aminoacyl-L-amino acid + H2O = 2 an L-alpha-amino acid</text>
        <dbReference type="Rhea" id="RHEA:48940"/>
        <dbReference type="ChEBI" id="CHEBI:15377"/>
        <dbReference type="ChEBI" id="CHEBI:59869"/>
        <dbReference type="ChEBI" id="CHEBI:77460"/>
        <dbReference type="EC" id="3.4.13.19"/>
    </reaction>
</comment>
<accession>A0A447Z6T7</accession>
<feature type="signal peptide" evidence="8">
    <location>
        <begin position="1"/>
        <end position="25"/>
    </location>
</feature>
<dbReference type="PANTHER" id="PTHR12994:SF17">
    <property type="entry name" value="LD30995P"/>
    <property type="match status" value="1"/>
</dbReference>
<dbReference type="Gene3D" id="3.60.60.10">
    <property type="entry name" value="Penicillin V Acylase, Chain A"/>
    <property type="match status" value="1"/>
</dbReference>
<evidence type="ECO:0000256" key="4">
    <source>
        <dbReference type="ARBA" id="ARBA00022670"/>
    </source>
</evidence>
<feature type="compositionally biased region" description="Basic and acidic residues" evidence="7">
    <location>
        <begin position="508"/>
        <end position="550"/>
    </location>
</feature>
<feature type="chain" id="PRO_5019456842" description="membrane dipeptidase" evidence="8">
    <location>
        <begin position="26"/>
        <end position="654"/>
    </location>
</feature>
<dbReference type="KEGG" id="svf:NCTC3166_01833"/>
<dbReference type="GO" id="GO:0016805">
    <property type="term" value="F:dipeptidase activity"/>
    <property type="evidence" value="ECO:0007669"/>
    <property type="project" value="UniProtKB-KW"/>
</dbReference>
<dbReference type="InterPro" id="IPR047804">
    <property type="entry name" value="C69_dipept_A-like"/>
</dbReference>
<dbReference type="RefSeq" id="WP_126404922.1">
    <property type="nucleotide sequence ID" value="NZ_LR134266.1"/>
</dbReference>
<reference evidence="9 10" key="1">
    <citation type="submission" date="2018-12" db="EMBL/GenBank/DDBJ databases">
        <authorList>
            <consortium name="Pathogen Informatics"/>
        </authorList>
    </citation>
    <scope>NUCLEOTIDE SEQUENCE [LARGE SCALE GENOMIC DNA]</scope>
    <source>
        <strain evidence="9 10">NCTC3166</strain>
    </source>
</reference>
<protein>
    <recommendedName>
        <fullName evidence="3">membrane dipeptidase</fullName>
        <ecNumber evidence="3">3.4.13.19</ecNumber>
    </recommendedName>
</protein>
<keyword evidence="5 9" id="KW-0378">Hydrolase</keyword>
<evidence type="ECO:0000313" key="10">
    <source>
        <dbReference type="Proteomes" id="UP000270025"/>
    </source>
</evidence>
<evidence type="ECO:0000256" key="7">
    <source>
        <dbReference type="SAM" id="MobiDB-lite"/>
    </source>
</evidence>
<organism evidence="9 10">
    <name type="scientific">Streptococcus viridans</name>
    <dbReference type="NCBI Taxonomy" id="78535"/>
    <lineage>
        <taxon>Bacteria</taxon>
        <taxon>Bacillati</taxon>
        <taxon>Bacillota</taxon>
        <taxon>Bacilli</taxon>
        <taxon>Lactobacillales</taxon>
        <taxon>Streptococcaceae</taxon>
        <taxon>Streptococcus</taxon>
    </lineage>
</organism>
<dbReference type="InterPro" id="IPR005322">
    <property type="entry name" value="Peptidase_C69"/>
</dbReference>
<keyword evidence="10" id="KW-1185">Reference proteome</keyword>
<keyword evidence="9" id="KW-0449">Lipoprotein</keyword>
<evidence type="ECO:0000256" key="2">
    <source>
        <dbReference type="ARBA" id="ARBA00007225"/>
    </source>
</evidence>
<evidence type="ECO:0000256" key="1">
    <source>
        <dbReference type="ARBA" id="ARBA00001670"/>
    </source>
</evidence>
<dbReference type="PANTHER" id="PTHR12994">
    <property type="entry name" value="SECERNIN"/>
    <property type="match status" value="1"/>
</dbReference>
<dbReference type="Pfam" id="PF03577">
    <property type="entry name" value="Peptidase_C69"/>
    <property type="match status" value="1"/>
</dbReference>
<evidence type="ECO:0000256" key="6">
    <source>
        <dbReference type="ARBA" id="ARBA00022997"/>
    </source>
</evidence>
<feature type="compositionally biased region" description="Low complexity" evidence="7">
    <location>
        <begin position="618"/>
        <end position="637"/>
    </location>
</feature>
<sequence>MKKWLIKLSLVAMAILLLPFQAVEACCGFIIGRQLTKDGTTLFGRTEDYPYYPNGGKHNKNYVVVDAKNYKEGDKIQDESNGFTYPHAASEMKYTAAYDSARGDGSNGAFGEHGFNEAGVSMTATVTAIPNKKVLEKDPLKEDGLPEAAMLDVILPRAKTAREAIELLGKVIEEKGSAEGNTVVVADQNETWYMEILSGHQYVAVKVPEDKYAVFANTYYLGHVDLNDKENVIASKDVEKVAKESGSYKTDKDGNFHIAKSYGPEKYAEGDRSRTYAGITVLDPESKVTYEDDEYELFRSPTDPNKKFTLEDAFAMQRNRFEHLNGRFVPDDQIGVKKQGDNGANDTVRKDQYKYALGNENVIDAHVYQINPKLPKSFGGTVWLGMGPSRNTPYVPFYGNVKDTHEVFKPQTETYDPNSWYWTVWHIDNMAINNQDIFGKTVQEHWKALEKGFIADQEKKDIEYYSLKDQPEAAKAAEDKVTKDALDLSDRLFQHFKDYERLMEKQLEAAGRKSDPYRASKPDNYKDPEESKDPKEPKKPDTPKVPEKPQVDGNITKIEIPASYYRATPSNKDIPANAEGNPNNRFGYAANKDKQPVVSPKVETPVKPEETVQAPAEAPVAGNSVNNNNRFGSNFNPGEIETYPNTNYSYNVHP</sequence>
<keyword evidence="4" id="KW-0645">Protease</keyword>
<dbReference type="Proteomes" id="UP000270025">
    <property type="component" value="Chromosome"/>
</dbReference>